<feature type="non-terminal residue" evidence="2">
    <location>
        <position position="51"/>
    </location>
</feature>
<accession>A0A4Q9PTY2</accession>
<keyword evidence="3" id="KW-1185">Reference proteome</keyword>
<evidence type="ECO:0000313" key="2">
    <source>
        <dbReference type="EMBL" id="TBU57943.1"/>
    </source>
</evidence>
<gene>
    <name evidence="2" type="ORF">BD310DRAFT_786061</name>
</gene>
<organism evidence="2 3">
    <name type="scientific">Dichomitus squalens</name>
    <dbReference type="NCBI Taxonomy" id="114155"/>
    <lineage>
        <taxon>Eukaryota</taxon>
        <taxon>Fungi</taxon>
        <taxon>Dikarya</taxon>
        <taxon>Basidiomycota</taxon>
        <taxon>Agaricomycotina</taxon>
        <taxon>Agaricomycetes</taxon>
        <taxon>Polyporales</taxon>
        <taxon>Polyporaceae</taxon>
        <taxon>Dichomitus</taxon>
    </lineage>
</organism>
<feature type="region of interest" description="Disordered" evidence="1">
    <location>
        <begin position="29"/>
        <end position="51"/>
    </location>
</feature>
<name>A0A4Q9PTY2_9APHY</name>
<dbReference type="AlphaFoldDB" id="A0A4Q9PTY2"/>
<dbReference type="EMBL" id="ML145131">
    <property type="protein sequence ID" value="TBU57943.1"/>
    <property type="molecule type" value="Genomic_DNA"/>
</dbReference>
<feature type="non-terminal residue" evidence="2">
    <location>
        <position position="1"/>
    </location>
</feature>
<sequence>HLAANHHSKGNSTASAAYSTLLLRRPANATADMPSSASNVLELVPRKSTQG</sequence>
<evidence type="ECO:0000313" key="3">
    <source>
        <dbReference type="Proteomes" id="UP000292082"/>
    </source>
</evidence>
<evidence type="ECO:0000256" key="1">
    <source>
        <dbReference type="SAM" id="MobiDB-lite"/>
    </source>
</evidence>
<protein>
    <submittedName>
        <fullName evidence="2">Uncharacterized protein</fullName>
    </submittedName>
</protein>
<dbReference type="Proteomes" id="UP000292082">
    <property type="component" value="Unassembled WGS sequence"/>
</dbReference>
<proteinExistence type="predicted"/>
<reference evidence="2 3" key="1">
    <citation type="submission" date="2019-01" db="EMBL/GenBank/DDBJ databases">
        <title>Draft genome sequences of three monokaryotic isolates of the white-rot basidiomycete fungus Dichomitus squalens.</title>
        <authorList>
            <consortium name="DOE Joint Genome Institute"/>
            <person name="Lopez S.C."/>
            <person name="Andreopoulos B."/>
            <person name="Pangilinan J."/>
            <person name="Lipzen A."/>
            <person name="Riley R."/>
            <person name="Ahrendt S."/>
            <person name="Ng V."/>
            <person name="Barry K."/>
            <person name="Daum C."/>
            <person name="Grigoriev I.V."/>
            <person name="Hilden K.S."/>
            <person name="Makela M.R."/>
            <person name="de Vries R.P."/>
        </authorList>
    </citation>
    <scope>NUCLEOTIDE SEQUENCE [LARGE SCALE GENOMIC DNA]</scope>
    <source>
        <strain evidence="2 3">CBS 464.89</strain>
    </source>
</reference>